<dbReference type="AlphaFoldDB" id="A0A8D8P692"/>
<sequence>MTTKLTAMATAAASAISRSSRTARTTTKVAFRPPSRSTRPDDRRPVAWRNSANGVPSAGYTLPRSRCWPRPARRTCTPRRTCPSTRSTAPRPAHDHAVRASARRRSPASCCRPR</sequence>
<accession>A0A8D8P692</accession>
<feature type="compositionally biased region" description="Low complexity" evidence="1">
    <location>
        <begin position="78"/>
        <end position="91"/>
    </location>
</feature>
<dbReference type="EMBL" id="HBUE01217789">
    <property type="protein sequence ID" value="CAG6538006.1"/>
    <property type="molecule type" value="Transcribed_RNA"/>
</dbReference>
<dbReference type="EMBL" id="HBUE01324344">
    <property type="protein sequence ID" value="CAG6590017.1"/>
    <property type="molecule type" value="Transcribed_RNA"/>
</dbReference>
<reference evidence="2" key="1">
    <citation type="submission" date="2021-05" db="EMBL/GenBank/DDBJ databases">
        <authorList>
            <person name="Alioto T."/>
            <person name="Alioto T."/>
            <person name="Gomez Garrido J."/>
        </authorList>
    </citation>
    <scope>NUCLEOTIDE SEQUENCE</scope>
</reference>
<dbReference type="EMBL" id="HBUE01324351">
    <property type="protein sequence ID" value="CAG6590020.1"/>
    <property type="molecule type" value="Transcribed_RNA"/>
</dbReference>
<dbReference type="EMBL" id="HBUE01072485">
    <property type="protein sequence ID" value="CAG6473210.1"/>
    <property type="molecule type" value="Transcribed_RNA"/>
</dbReference>
<proteinExistence type="predicted"/>
<dbReference type="EMBL" id="HBUE01217796">
    <property type="protein sequence ID" value="CAG6538009.1"/>
    <property type="molecule type" value="Transcribed_RNA"/>
</dbReference>
<protein>
    <submittedName>
        <fullName evidence="2">(northern house mosquito) hypothetical protein</fullName>
    </submittedName>
</protein>
<evidence type="ECO:0000313" key="2">
    <source>
        <dbReference type="EMBL" id="CAG6590020.1"/>
    </source>
</evidence>
<evidence type="ECO:0000256" key="1">
    <source>
        <dbReference type="SAM" id="MobiDB-lite"/>
    </source>
</evidence>
<feature type="region of interest" description="Disordered" evidence="1">
    <location>
        <begin position="1"/>
        <end position="114"/>
    </location>
</feature>
<name>A0A8D8P692_CULPI</name>
<dbReference type="EMBL" id="HBUE01072490">
    <property type="protein sequence ID" value="CAG6473213.1"/>
    <property type="molecule type" value="Transcribed_RNA"/>
</dbReference>
<organism evidence="2">
    <name type="scientific">Culex pipiens</name>
    <name type="common">House mosquito</name>
    <dbReference type="NCBI Taxonomy" id="7175"/>
    <lineage>
        <taxon>Eukaryota</taxon>
        <taxon>Metazoa</taxon>
        <taxon>Ecdysozoa</taxon>
        <taxon>Arthropoda</taxon>
        <taxon>Hexapoda</taxon>
        <taxon>Insecta</taxon>
        <taxon>Pterygota</taxon>
        <taxon>Neoptera</taxon>
        <taxon>Endopterygota</taxon>
        <taxon>Diptera</taxon>
        <taxon>Nematocera</taxon>
        <taxon>Culicoidea</taxon>
        <taxon>Culicidae</taxon>
        <taxon>Culicinae</taxon>
        <taxon>Culicini</taxon>
        <taxon>Culex</taxon>
        <taxon>Culex</taxon>
    </lineage>
</organism>
<dbReference type="EMBL" id="HBUE01072484">
    <property type="protein sequence ID" value="CAG6473208.1"/>
    <property type="molecule type" value="Transcribed_RNA"/>
</dbReference>
<feature type="compositionally biased region" description="Low complexity" evidence="1">
    <location>
        <begin position="1"/>
        <end position="37"/>
    </location>
</feature>